<keyword evidence="3" id="KW-1003">Cell membrane</keyword>
<dbReference type="PROSITE" id="PS50928">
    <property type="entry name" value="ABC_TM1"/>
    <property type="match status" value="1"/>
</dbReference>
<keyword evidence="4 7" id="KW-0812">Transmembrane</keyword>
<feature type="domain" description="ABC transmembrane type-1" evidence="8">
    <location>
        <begin position="95"/>
        <end position="304"/>
    </location>
</feature>
<accession>A0ABW2SP53</accession>
<evidence type="ECO:0000256" key="5">
    <source>
        <dbReference type="ARBA" id="ARBA00022989"/>
    </source>
</evidence>
<keyword evidence="6 7" id="KW-0472">Membrane</keyword>
<dbReference type="PANTHER" id="PTHR43163:SF6">
    <property type="entry name" value="DIPEPTIDE TRANSPORT SYSTEM PERMEASE PROTEIN DPPB-RELATED"/>
    <property type="match status" value="1"/>
</dbReference>
<feature type="transmembrane region" description="Helical" evidence="7">
    <location>
        <begin position="290"/>
        <end position="311"/>
    </location>
</feature>
<name>A0ABW2SP53_9ACTO</name>
<dbReference type="EMBL" id="JBHTEF010000001">
    <property type="protein sequence ID" value="MFC7581674.1"/>
    <property type="molecule type" value="Genomic_DNA"/>
</dbReference>
<evidence type="ECO:0000256" key="4">
    <source>
        <dbReference type="ARBA" id="ARBA00022692"/>
    </source>
</evidence>
<feature type="transmembrane region" description="Helical" evidence="7">
    <location>
        <begin position="239"/>
        <end position="261"/>
    </location>
</feature>
<evidence type="ECO:0000256" key="6">
    <source>
        <dbReference type="ARBA" id="ARBA00023136"/>
    </source>
</evidence>
<evidence type="ECO:0000256" key="3">
    <source>
        <dbReference type="ARBA" id="ARBA00022475"/>
    </source>
</evidence>
<dbReference type="PANTHER" id="PTHR43163">
    <property type="entry name" value="DIPEPTIDE TRANSPORT SYSTEM PERMEASE PROTEIN DPPB-RELATED"/>
    <property type="match status" value="1"/>
</dbReference>
<dbReference type="Pfam" id="PF19300">
    <property type="entry name" value="BPD_transp_1_N"/>
    <property type="match status" value="1"/>
</dbReference>
<organism evidence="9 10">
    <name type="scientific">Schaalia naturae</name>
    <dbReference type="NCBI Taxonomy" id="635203"/>
    <lineage>
        <taxon>Bacteria</taxon>
        <taxon>Bacillati</taxon>
        <taxon>Actinomycetota</taxon>
        <taxon>Actinomycetes</taxon>
        <taxon>Actinomycetales</taxon>
        <taxon>Actinomycetaceae</taxon>
        <taxon>Schaalia</taxon>
    </lineage>
</organism>
<keyword evidence="2 7" id="KW-0813">Transport</keyword>
<sequence length="322" mass="33564">MLSYILRRAGLFLLALAVTTLVVFAVLRILPGDVAQTIGGIRATPEQLEQIRSAYGLDRPLAVQYLSWVSGLARGDLGDSLLTGSPIAGEVLQKLEVTLPLTLLAVALSVAAGLPLGIWAGLHAGRADGQAIGFLSQAAAAVPVLWAGLLLVGLLGRGVGLVDALPTQGFPREGWARPGAALESLVLPALTIAIVEGAAIVRFTRSAVLEALPSDYLRTAAAKGMTRTRALLRFGLPNVSLSILSVIALQAASMITGAIVVETLFDLPGVGSMLVADVASRDLVKVQSEVLLLVSLVLVVGLLVDVAHRLIDPRLRRRGARA</sequence>
<protein>
    <submittedName>
        <fullName evidence="9">ABC transporter permease</fullName>
    </submittedName>
</protein>
<dbReference type="SUPFAM" id="SSF161098">
    <property type="entry name" value="MetI-like"/>
    <property type="match status" value="1"/>
</dbReference>
<dbReference type="InterPro" id="IPR045621">
    <property type="entry name" value="BPD_transp_1_N"/>
</dbReference>
<evidence type="ECO:0000256" key="7">
    <source>
        <dbReference type="RuleBase" id="RU363032"/>
    </source>
</evidence>
<dbReference type="RefSeq" id="WP_380975173.1">
    <property type="nucleotide sequence ID" value="NZ_JBHTEF010000001.1"/>
</dbReference>
<comment type="caution">
    <text evidence="9">The sequence shown here is derived from an EMBL/GenBank/DDBJ whole genome shotgun (WGS) entry which is preliminary data.</text>
</comment>
<dbReference type="CDD" id="cd06261">
    <property type="entry name" value="TM_PBP2"/>
    <property type="match status" value="1"/>
</dbReference>
<keyword evidence="10" id="KW-1185">Reference proteome</keyword>
<comment type="similarity">
    <text evidence="7">Belongs to the binding-protein-dependent transport system permease family.</text>
</comment>
<evidence type="ECO:0000313" key="10">
    <source>
        <dbReference type="Proteomes" id="UP001596527"/>
    </source>
</evidence>
<keyword evidence="5 7" id="KW-1133">Transmembrane helix</keyword>
<proteinExistence type="inferred from homology"/>
<feature type="transmembrane region" description="Helical" evidence="7">
    <location>
        <begin position="134"/>
        <end position="155"/>
    </location>
</feature>
<reference evidence="10" key="1">
    <citation type="journal article" date="2019" name="Int. J. Syst. Evol. Microbiol.">
        <title>The Global Catalogue of Microorganisms (GCM) 10K type strain sequencing project: providing services to taxonomists for standard genome sequencing and annotation.</title>
        <authorList>
            <consortium name="The Broad Institute Genomics Platform"/>
            <consortium name="The Broad Institute Genome Sequencing Center for Infectious Disease"/>
            <person name="Wu L."/>
            <person name="Ma J."/>
        </authorList>
    </citation>
    <scope>NUCLEOTIDE SEQUENCE [LARGE SCALE GENOMIC DNA]</scope>
    <source>
        <strain evidence="10">CCUG 56698</strain>
    </source>
</reference>
<feature type="transmembrane region" description="Helical" evidence="7">
    <location>
        <begin position="101"/>
        <end position="122"/>
    </location>
</feature>
<dbReference type="Gene3D" id="1.10.3720.10">
    <property type="entry name" value="MetI-like"/>
    <property type="match status" value="1"/>
</dbReference>
<evidence type="ECO:0000256" key="1">
    <source>
        <dbReference type="ARBA" id="ARBA00004651"/>
    </source>
</evidence>
<dbReference type="InterPro" id="IPR035906">
    <property type="entry name" value="MetI-like_sf"/>
</dbReference>
<gene>
    <name evidence="9" type="ORF">ACFQWG_10760</name>
</gene>
<evidence type="ECO:0000313" key="9">
    <source>
        <dbReference type="EMBL" id="MFC7581674.1"/>
    </source>
</evidence>
<evidence type="ECO:0000259" key="8">
    <source>
        <dbReference type="PROSITE" id="PS50928"/>
    </source>
</evidence>
<dbReference type="Pfam" id="PF00528">
    <property type="entry name" value="BPD_transp_1"/>
    <property type="match status" value="1"/>
</dbReference>
<feature type="transmembrane region" description="Helical" evidence="7">
    <location>
        <begin position="12"/>
        <end position="30"/>
    </location>
</feature>
<dbReference type="Proteomes" id="UP001596527">
    <property type="component" value="Unassembled WGS sequence"/>
</dbReference>
<dbReference type="InterPro" id="IPR000515">
    <property type="entry name" value="MetI-like"/>
</dbReference>
<evidence type="ECO:0000256" key="2">
    <source>
        <dbReference type="ARBA" id="ARBA00022448"/>
    </source>
</evidence>
<comment type="subcellular location">
    <subcellularLocation>
        <location evidence="1 7">Cell membrane</location>
        <topology evidence="1 7">Multi-pass membrane protein</topology>
    </subcellularLocation>
</comment>